<evidence type="ECO:0000313" key="1">
    <source>
        <dbReference type="EMBL" id="MFC3097374.1"/>
    </source>
</evidence>
<evidence type="ECO:0000313" key="2">
    <source>
        <dbReference type="Proteomes" id="UP001595456"/>
    </source>
</evidence>
<dbReference type="Proteomes" id="UP001595456">
    <property type="component" value="Unassembled WGS sequence"/>
</dbReference>
<accession>A0ABV7E3Q0</accession>
<protein>
    <submittedName>
        <fullName evidence="1">Head-tail adaptor protein</fullName>
    </submittedName>
</protein>
<name>A0ABV7E3Q0_9SPHN</name>
<organism evidence="1 2">
    <name type="scientific">Alteraurantiacibacter palmitatis</name>
    <dbReference type="NCBI Taxonomy" id="2054628"/>
    <lineage>
        <taxon>Bacteria</taxon>
        <taxon>Pseudomonadati</taxon>
        <taxon>Pseudomonadota</taxon>
        <taxon>Alphaproteobacteria</taxon>
        <taxon>Sphingomonadales</taxon>
        <taxon>Erythrobacteraceae</taxon>
        <taxon>Alteraurantiacibacter</taxon>
    </lineage>
</organism>
<proteinExistence type="predicted"/>
<comment type="caution">
    <text evidence="1">The sequence shown here is derived from an EMBL/GenBank/DDBJ whole genome shotgun (WGS) entry which is preliminary data.</text>
</comment>
<dbReference type="InterPro" id="IPR038666">
    <property type="entry name" value="SSP1_head-tail_sf"/>
</dbReference>
<keyword evidence="2" id="KW-1185">Reference proteome</keyword>
<reference evidence="2" key="1">
    <citation type="journal article" date="2019" name="Int. J. Syst. Evol. Microbiol.">
        <title>The Global Catalogue of Microorganisms (GCM) 10K type strain sequencing project: providing services to taxonomists for standard genome sequencing and annotation.</title>
        <authorList>
            <consortium name="The Broad Institute Genomics Platform"/>
            <consortium name="The Broad Institute Genome Sequencing Center for Infectious Disease"/>
            <person name="Wu L."/>
            <person name="Ma J."/>
        </authorList>
    </citation>
    <scope>NUCLEOTIDE SEQUENCE [LARGE SCALE GENOMIC DNA]</scope>
    <source>
        <strain evidence="2">KCTC 52607</strain>
    </source>
</reference>
<dbReference type="EMBL" id="JBHRST010000008">
    <property type="protein sequence ID" value="MFC3097374.1"/>
    <property type="molecule type" value="Genomic_DNA"/>
</dbReference>
<dbReference type="Gene3D" id="2.40.10.270">
    <property type="entry name" value="Bacteriophage SPP1 head-tail adaptor protein"/>
    <property type="match status" value="1"/>
</dbReference>
<sequence length="111" mass="12457">MTPAGKRDKRITFHEELAAGENAYGEPAQQQEMPGVGRAWAMVSYGRSDERREMAIERSEQVATFTVPANSTTRAITAKHLIRFGGAYWDINGIAPWERSDIQFTAIRRTA</sequence>
<dbReference type="InterPro" id="IPR008767">
    <property type="entry name" value="Phage_SPP1_head-tail_adaptor"/>
</dbReference>
<dbReference type="Pfam" id="PF05521">
    <property type="entry name" value="Phage_HCP"/>
    <property type="match status" value="1"/>
</dbReference>
<gene>
    <name evidence="1" type="ORF">ACFODU_06100</name>
</gene>
<dbReference type="RefSeq" id="WP_336926156.1">
    <property type="nucleotide sequence ID" value="NZ_JBANRO010000006.1"/>
</dbReference>